<sequence length="337" mass="38241">MTSTLDPPAKRKRTDEETGIGPVTRSNIWFEDGNIVLQAEQTRYKVYRGTLAQNSTVFNDMLSFPQPSGPASDREMVEGCPVVQLSDSAKDVGFVLRALFQRGFAPTGKPLKIEVVAAFLRLGKKYDIEVLRVEALERIFGEVATTLDEMLSNTNKPKRLIEAGFFRNLPLPWVDILNLAREHDLQSVLPLALYKCCRLFDKGTAFSTNRDMSEFRISVSDQLLIAAGTKRIIELQNRTTSAWAGAESSILDRCPIPESCARDLLDILHDKFLTCVYIRGTHPWVDPQDRLCKFCRTNGKMEQSQGRQRFWDSLPGLFDLPEWPELRLEREKLLASQ</sequence>
<reference evidence="1 2" key="1">
    <citation type="journal article" date="2016" name="Mol. Biol. Evol.">
        <title>Comparative Genomics of Early-Diverging Mushroom-Forming Fungi Provides Insights into the Origins of Lignocellulose Decay Capabilities.</title>
        <authorList>
            <person name="Nagy L.G."/>
            <person name="Riley R."/>
            <person name="Tritt A."/>
            <person name="Adam C."/>
            <person name="Daum C."/>
            <person name="Floudas D."/>
            <person name="Sun H."/>
            <person name="Yadav J.S."/>
            <person name="Pangilinan J."/>
            <person name="Larsson K.H."/>
            <person name="Matsuura K."/>
            <person name="Barry K."/>
            <person name="Labutti K."/>
            <person name="Kuo R."/>
            <person name="Ohm R.A."/>
            <person name="Bhattacharya S.S."/>
            <person name="Shirouzu T."/>
            <person name="Yoshinaga Y."/>
            <person name="Martin F.M."/>
            <person name="Grigoriev I.V."/>
            <person name="Hibbett D.S."/>
        </authorList>
    </citation>
    <scope>NUCLEOTIDE SEQUENCE [LARGE SCALE GENOMIC DNA]</scope>
    <source>
        <strain evidence="1 2">CBS 109695</strain>
    </source>
</reference>
<dbReference type="AlphaFoldDB" id="A0A166M049"/>
<keyword evidence="2" id="KW-1185">Reference proteome</keyword>
<gene>
    <name evidence="1" type="ORF">FIBSPDRAFT_823475</name>
</gene>
<proteinExistence type="predicted"/>
<dbReference type="EMBL" id="KV417532">
    <property type="protein sequence ID" value="KZP23501.1"/>
    <property type="molecule type" value="Genomic_DNA"/>
</dbReference>
<dbReference type="Proteomes" id="UP000076532">
    <property type="component" value="Unassembled WGS sequence"/>
</dbReference>
<dbReference type="OrthoDB" id="3027208at2759"/>
<evidence type="ECO:0000313" key="1">
    <source>
        <dbReference type="EMBL" id="KZP23501.1"/>
    </source>
</evidence>
<protein>
    <recommendedName>
        <fullName evidence="3">BTB domain-containing protein</fullName>
    </recommendedName>
</protein>
<evidence type="ECO:0000313" key="2">
    <source>
        <dbReference type="Proteomes" id="UP000076532"/>
    </source>
</evidence>
<accession>A0A166M049</accession>
<organism evidence="1 2">
    <name type="scientific">Athelia psychrophila</name>
    <dbReference type="NCBI Taxonomy" id="1759441"/>
    <lineage>
        <taxon>Eukaryota</taxon>
        <taxon>Fungi</taxon>
        <taxon>Dikarya</taxon>
        <taxon>Basidiomycota</taxon>
        <taxon>Agaricomycotina</taxon>
        <taxon>Agaricomycetes</taxon>
        <taxon>Agaricomycetidae</taxon>
        <taxon>Atheliales</taxon>
        <taxon>Atheliaceae</taxon>
        <taxon>Athelia</taxon>
    </lineage>
</organism>
<evidence type="ECO:0008006" key="3">
    <source>
        <dbReference type="Google" id="ProtNLM"/>
    </source>
</evidence>
<name>A0A166M049_9AGAM</name>